<dbReference type="GeneID" id="86060377"/>
<feature type="region of interest" description="Disordered" evidence="1">
    <location>
        <begin position="503"/>
        <end position="594"/>
    </location>
</feature>
<organism evidence="3 4">
    <name type="scientific">Hungatella effluvii</name>
    <dbReference type="NCBI Taxonomy" id="1096246"/>
    <lineage>
        <taxon>Bacteria</taxon>
        <taxon>Bacillati</taxon>
        <taxon>Bacillota</taxon>
        <taxon>Clostridia</taxon>
        <taxon>Lachnospirales</taxon>
        <taxon>Lachnospiraceae</taxon>
        <taxon>Hungatella</taxon>
    </lineage>
</organism>
<dbReference type="Proteomes" id="UP000248057">
    <property type="component" value="Unassembled WGS sequence"/>
</dbReference>
<dbReference type="Pfam" id="PF15521">
    <property type="entry name" value="Ntox11"/>
    <property type="match status" value="1"/>
</dbReference>
<protein>
    <submittedName>
        <fullName evidence="3">Putative RNase toxin 11 of polymorphic toxin system</fullName>
    </submittedName>
</protein>
<feature type="compositionally biased region" description="Polar residues" evidence="1">
    <location>
        <begin position="551"/>
        <end position="564"/>
    </location>
</feature>
<comment type="caution">
    <text evidence="3">The sequence shown here is derived from an EMBL/GenBank/DDBJ whole genome shotgun (WGS) entry which is preliminary data.</text>
</comment>
<accession>A0A2V3YAJ8</accession>
<feature type="compositionally biased region" description="Basic and acidic residues" evidence="1">
    <location>
        <begin position="541"/>
        <end position="550"/>
    </location>
</feature>
<keyword evidence="4" id="KW-1185">Reference proteome</keyword>
<dbReference type="AlphaFoldDB" id="A0A2V3YAJ8"/>
<sequence>MAGKGDTNGQGKKKQEEYLQSTWKGDYSHFEKLNPEKREELAKRYMEAMSRRQPLLGKVPAATHDLDNLLKDQAMNPLFRLGCSLRSKSGDPIGDNYKGYDDYMNTHLMEQSLKPLDSSRLQNLQNEGLTSEKLNHEVEQNIEKQVMLAKTLFLTHLGKAQLVKAGTADSTPQKEELDRPVASMMAHCSRTAYVFPPGNSTQQDKLFHSILGSDMGKGAGVNPRLAATHSVSSGPSIDDFKELKKFSMANQYGMNIAIGGAGNPGINGPNGPQTLKNDGSCGHMYMHIDKGGTNKCSSLLIGFESDSPGVTNQQGHTHNAKATPEFMSSFLGQRTDEMGDKYGGRIVDCTHIPHDKLASAVNEFTDHYRTILKEGMVNPEAGKELENINSALCGLPMSNYQLSSMMGRMGIDHEKLKESLVMPEYAIADTVPEKCIRDLSAAAPPKKPGFFTRFKASLGSADAKKMCQDHKDYQSDLAKRAEKNMVPSDNRRDNREGSLQQLVGDITNAPWRDAVPDDFKRPIGLRDLQQKADAPRIGANRTKEAAKDRTALSSPRQETKTPTPSGEKEKAAPSSAHSDQKKPMPQPQKGGMKR</sequence>
<evidence type="ECO:0000259" key="2">
    <source>
        <dbReference type="Pfam" id="PF15521"/>
    </source>
</evidence>
<dbReference type="EMBL" id="QJKD01000002">
    <property type="protein sequence ID" value="PXX56115.1"/>
    <property type="molecule type" value="Genomic_DNA"/>
</dbReference>
<evidence type="ECO:0000313" key="3">
    <source>
        <dbReference type="EMBL" id="PXX56115.1"/>
    </source>
</evidence>
<reference evidence="3 4" key="1">
    <citation type="submission" date="2018-05" db="EMBL/GenBank/DDBJ databases">
        <title>Genomic Encyclopedia of Type Strains, Phase IV (KMG-IV): sequencing the most valuable type-strain genomes for metagenomic binning, comparative biology and taxonomic classification.</title>
        <authorList>
            <person name="Goeker M."/>
        </authorList>
    </citation>
    <scope>NUCLEOTIDE SEQUENCE [LARGE SCALE GENOMIC DNA]</scope>
    <source>
        <strain evidence="3 4">DSM 24995</strain>
    </source>
</reference>
<feature type="domain" description="Novel toxin 11" evidence="2">
    <location>
        <begin position="273"/>
        <end position="340"/>
    </location>
</feature>
<dbReference type="RefSeq" id="WP_110321948.1">
    <property type="nucleotide sequence ID" value="NZ_QJKD01000002.1"/>
</dbReference>
<name>A0A2V3YAJ8_9FIRM</name>
<evidence type="ECO:0000313" key="4">
    <source>
        <dbReference type="Proteomes" id="UP000248057"/>
    </source>
</evidence>
<evidence type="ECO:0000256" key="1">
    <source>
        <dbReference type="SAM" id="MobiDB-lite"/>
    </source>
</evidence>
<proteinExistence type="predicted"/>
<dbReference type="InterPro" id="IPR029121">
    <property type="entry name" value="Ntox11"/>
</dbReference>
<gene>
    <name evidence="3" type="ORF">DFR60_102390</name>
</gene>